<evidence type="ECO:0000313" key="1">
    <source>
        <dbReference type="EMBL" id="MPC88918.1"/>
    </source>
</evidence>
<sequence>MAWKDELELNVGVNYTAHSGSKKSHDGMIKVYYCRRSSVAKTPGASCNKRVEKSQEAGSVLI</sequence>
<evidence type="ECO:0000313" key="2">
    <source>
        <dbReference type="Proteomes" id="UP000324222"/>
    </source>
</evidence>
<dbReference type="EMBL" id="VSRR010079339">
    <property type="protein sequence ID" value="MPC88918.1"/>
    <property type="molecule type" value="Genomic_DNA"/>
</dbReference>
<keyword evidence="2" id="KW-1185">Reference proteome</keyword>
<dbReference type="AlphaFoldDB" id="A0A5B7J7M6"/>
<accession>A0A5B7J7M6</accession>
<protein>
    <submittedName>
        <fullName evidence="1">Uncharacterized protein</fullName>
    </submittedName>
</protein>
<organism evidence="1 2">
    <name type="scientific">Portunus trituberculatus</name>
    <name type="common">Swimming crab</name>
    <name type="synonym">Neptunus trituberculatus</name>
    <dbReference type="NCBI Taxonomy" id="210409"/>
    <lineage>
        <taxon>Eukaryota</taxon>
        <taxon>Metazoa</taxon>
        <taxon>Ecdysozoa</taxon>
        <taxon>Arthropoda</taxon>
        <taxon>Crustacea</taxon>
        <taxon>Multicrustacea</taxon>
        <taxon>Malacostraca</taxon>
        <taxon>Eumalacostraca</taxon>
        <taxon>Eucarida</taxon>
        <taxon>Decapoda</taxon>
        <taxon>Pleocyemata</taxon>
        <taxon>Brachyura</taxon>
        <taxon>Eubrachyura</taxon>
        <taxon>Portunoidea</taxon>
        <taxon>Portunidae</taxon>
        <taxon>Portuninae</taxon>
        <taxon>Portunus</taxon>
    </lineage>
</organism>
<reference evidence="1 2" key="1">
    <citation type="submission" date="2019-05" db="EMBL/GenBank/DDBJ databases">
        <title>Another draft genome of Portunus trituberculatus and its Hox gene families provides insights of decapod evolution.</title>
        <authorList>
            <person name="Jeong J.-H."/>
            <person name="Song I."/>
            <person name="Kim S."/>
            <person name="Choi T."/>
            <person name="Kim D."/>
            <person name="Ryu S."/>
            <person name="Kim W."/>
        </authorList>
    </citation>
    <scope>NUCLEOTIDE SEQUENCE [LARGE SCALE GENOMIC DNA]</scope>
    <source>
        <tissue evidence="1">Muscle</tissue>
    </source>
</reference>
<comment type="caution">
    <text evidence="1">The sequence shown here is derived from an EMBL/GenBank/DDBJ whole genome shotgun (WGS) entry which is preliminary data.</text>
</comment>
<gene>
    <name evidence="1" type="ORF">E2C01_083842</name>
</gene>
<proteinExistence type="predicted"/>
<name>A0A5B7J7M6_PORTR</name>
<dbReference type="Proteomes" id="UP000324222">
    <property type="component" value="Unassembled WGS sequence"/>
</dbReference>